<sequence length="101" mass="11372">MHSRARRASMVTTENPMTCHQCITTTTYGNRKIHTLLHTNIPPLGATKIDTCIHNTTQYDIYKGPSGKTWCSNPRFQKDISLTAYGGHLTSSMKLNLMFVN</sequence>
<dbReference type="EMBL" id="IACM01087595">
    <property type="protein sequence ID" value="LAB30964.1"/>
    <property type="molecule type" value="Transcribed_RNA"/>
</dbReference>
<evidence type="ECO:0000313" key="1">
    <source>
        <dbReference type="EMBL" id="LAB30964.1"/>
    </source>
</evidence>
<dbReference type="AlphaFoldDB" id="A0A2D4MC53"/>
<organism evidence="1">
    <name type="scientific">Micrurus spixii</name>
    <name type="common">Amazon coral snake</name>
    <dbReference type="NCBI Taxonomy" id="129469"/>
    <lineage>
        <taxon>Eukaryota</taxon>
        <taxon>Metazoa</taxon>
        <taxon>Chordata</taxon>
        <taxon>Craniata</taxon>
        <taxon>Vertebrata</taxon>
        <taxon>Euteleostomi</taxon>
        <taxon>Lepidosauria</taxon>
        <taxon>Squamata</taxon>
        <taxon>Bifurcata</taxon>
        <taxon>Unidentata</taxon>
        <taxon>Episquamata</taxon>
        <taxon>Toxicofera</taxon>
        <taxon>Serpentes</taxon>
        <taxon>Colubroidea</taxon>
        <taxon>Elapidae</taxon>
        <taxon>Elapinae</taxon>
        <taxon>Micrurus</taxon>
    </lineage>
</organism>
<name>A0A2D4MC53_9SAUR</name>
<reference evidence="1" key="2">
    <citation type="submission" date="2017-11" db="EMBL/GenBank/DDBJ databases">
        <title>Coralsnake Venomics: Analyses of Venom Gland Transcriptomes and Proteomes of Six Brazilian Taxa.</title>
        <authorList>
            <person name="Aird S.D."/>
            <person name="Jorge da Silva N."/>
            <person name="Qiu L."/>
            <person name="Villar-Briones A."/>
            <person name="Aparecida-Saddi V."/>
            <person name="Campos-Telles M.P."/>
            <person name="Grau M."/>
            <person name="Mikheyev A.S."/>
        </authorList>
    </citation>
    <scope>NUCLEOTIDE SEQUENCE</scope>
    <source>
        <tissue evidence="1">Venom_gland</tissue>
    </source>
</reference>
<accession>A0A2D4MC53</accession>
<reference evidence="1" key="1">
    <citation type="submission" date="2017-07" db="EMBL/GenBank/DDBJ databases">
        <authorList>
            <person name="Mikheyev A."/>
            <person name="Grau M."/>
        </authorList>
    </citation>
    <scope>NUCLEOTIDE SEQUENCE</scope>
    <source>
        <tissue evidence="1">Venom_gland</tissue>
    </source>
</reference>
<protein>
    <submittedName>
        <fullName evidence="1">Uncharacterized protein</fullName>
    </submittedName>
</protein>
<proteinExistence type="predicted"/>